<feature type="compositionally biased region" description="Polar residues" evidence="1">
    <location>
        <begin position="129"/>
        <end position="142"/>
    </location>
</feature>
<comment type="caution">
    <text evidence="3">The sequence shown here is derived from an EMBL/GenBank/DDBJ whole genome shotgun (WGS) entry which is preliminary data.</text>
</comment>
<keyword evidence="4" id="KW-1185">Reference proteome</keyword>
<feature type="chain" id="PRO_5013008286" evidence="2">
    <location>
        <begin position="23"/>
        <end position="195"/>
    </location>
</feature>
<feature type="signal peptide" evidence="2">
    <location>
        <begin position="1"/>
        <end position="22"/>
    </location>
</feature>
<accession>A0A226D7C9</accession>
<name>A0A226D7C9_FOLCA</name>
<sequence>MDFTKNLFRVFLLHVLLEGQSASFGASVRSGINEWKSGNRHVFLKRADSWYDGEDSVKFANRYFNNYRKKRATGSYEGINYIPPASPLYSTSQGLYTSSTTGNLNAATTGNSALSGTNNNNKSNDFNNGGTRISTNNNNNGCESVRNSDDNGGRGCLPNPSINNNNNNNGNAPATNNNNNNVCILWASPNAIIKV</sequence>
<dbReference type="AlphaFoldDB" id="A0A226D7C9"/>
<protein>
    <submittedName>
        <fullName evidence="3">Uncharacterized protein</fullName>
    </submittedName>
</protein>
<reference evidence="3 4" key="1">
    <citation type="submission" date="2015-12" db="EMBL/GenBank/DDBJ databases">
        <title>The genome of Folsomia candida.</title>
        <authorList>
            <person name="Faddeeva A."/>
            <person name="Derks M.F."/>
            <person name="Anvar Y."/>
            <person name="Smit S."/>
            <person name="Van Straalen N."/>
            <person name="Roelofs D."/>
        </authorList>
    </citation>
    <scope>NUCLEOTIDE SEQUENCE [LARGE SCALE GENOMIC DNA]</scope>
    <source>
        <strain evidence="3 4">VU population</strain>
        <tissue evidence="3">Whole body</tissue>
    </source>
</reference>
<evidence type="ECO:0000256" key="2">
    <source>
        <dbReference type="SAM" id="SignalP"/>
    </source>
</evidence>
<organism evidence="3 4">
    <name type="scientific">Folsomia candida</name>
    <name type="common">Springtail</name>
    <dbReference type="NCBI Taxonomy" id="158441"/>
    <lineage>
        <taxon>Eukaryota</taxon>
        <taxon>Metazoa</taxon>
        <taxon>Ecdysozoa</taxon>
        <taxon>Arthropoda</taxon>
        <taxon>Hexapoda</taxon>
        <taxon>Collembola</taxon>
        <taxon>Entomobryomorpha</taxon>
        <taxon>Isotomoidea</taxon>
        <taxon>Isotomidae</taxon>
        <taxon>Proisotominae</taxon>
        <taxon>Folsomia</taxon>
    </lineage>
</organism>
<feature type="compositionally biased region" description="Low complexity" evidence="1">
    <location>
        <begin position="107"/>
        <end position="128"/>
    </location>
</feature>
<dbReference type="Proteomes" id="UP000198287">
    <property type="component" value="Unassembled WGS sequence"/>
</dbReference>
<evidence type="ECO:0000313" key="4">
    <source>
        <dbReference type="Proteomes" id="UP000198287"/>
    </source>
</evidence>
<feature type="compositionally biased region" description="Low complexity" evidence="1">
    <location>
        <begin position="158"/>
        <end position="173"/>
    </location>
</feature>
<feature type="region of interest" description="Disordered" evidence="1">
    <location>
        <begin position="107"/>
        <end position="173"/>
    </location>
</feature>
<evidence type="ECO:0000256" key="1">
    <source>
        <dbReference type="SAM" id="MobiDB-lite"/>
    </source>
</evidence>
<dbReference type="EMBL" id="LNIX01000032">
    <property type="protein sequence ID" value="OXA40764.1"/>
    <property type="molecule type" value="Genomic_DNA"/>
</dbReference>
<gene>
    <name evidence="3" type="ORF">Fcan01_24477</name>
</gene>
<evidence type="ECO:0000313" key="3">
    <source>
        <dbReference type="EMBL" id="OXA40764.1"/>
    </source>
</evidence>
<proteinExistence type="predicted"/>
<keyword evidence="2" id="KW-0732">Signal</keyword>